<keyword evidence="3" id="KW-0472">Membrane</keyword>
<dbReference type="SUPFAM" id="SSF48452">
    <property type="entry name" value="TPR-like"/>
    <property type="match status" value="1"/>
</dbReference>
<protein>
    <recommendedName>
        <fullName evidence="8">SusD-like protein</fullName>
    </recommendedName>
</protein>
<dbReference type="Pfam" id="PF07980">
    <property type="entry name" value="SusD_RagB"/>
    <property type="match status" value="1"/>
</dbReference>
<evidence type="ECO:0000259" key="5">
    <source>
        <dbReference type="Pfam" id="PF07980"/>
    </source>
</evidence>
<dbReference type="CDD" id="cd08977">
    <property type="entry name" value="SusD"/>
    <property type="match status" value="1"/>
</dbReference>
<keyword evidence="2" id="KW-0732">Signal</keyword>
<proteinExistence type="predicted"/>
<name>A0A644V281_9ZZZZ</name>
<dbReference type="Pfam" id="PF14322">
    <property type="entry name" value="SusD-like_3"/>
    <property type="match status" value="1"/>
</dbReference>
<evidence type="ECO:0000256" key="3">
    <source>
        <dbReference type="ARBA" id="ARBA00023136"/>
    </source>
</evidence>
<dbReference type="PROSITE" id="PS51257">
    <property type="entry name" value="PROKAR_LIPOPROTEIN"/>
    <property type="match status" value="1"/>
</dbReference>
<dbReference type="AlphaFoldDB" id="A0A644V281"/>
<comment type="caution">
    <text evidence="7">The sequence shown here is derived from an EMBL/GenBank/DDBJ whole genome shotgun (WGS) entry which is preliminary data.</text>
</comment>
<dbReference type="GO" id="GO:0009279">
    <property type="term" value="C:cell outer membrane"/>
    <property type="evidence" value="ECO:0007669"/>
    <property type="project" value="UniProtKB-SubCell"/>
</dbReference>
<sequence length="531" mass="60169">MKKTYNVFLSIVLLFLSSCSDFLNVDNKDAISSNKYYKTESDLKAALTGVYATLAQNATYRGYMIGRMSLDGDQGYNNRDGDQNTVGDYSVSATDSKILSFWQTLYAGINDANMLLENVDNPDINISLVERNRIKGETLFLRAYYYFLLVQNFGDIPLILKSTSVLSDSGVSLPARTPKTDVYSKIVEDMEDAVDLVKDIDEIGNAGQVNKSAVWGVLARVHLNIAGFPINDKSHFKKARTCALQIINSRLHELNPDFQQIFINYAQDLYDIKESLWEVEFKGNGTGIYANLGGFVGGNNGIRNSFDLELGYTYDYINVTKSAYEVYASGDLRRDYTIAPFFYKQPNVPAQKVNWSSTQIFNRNCGKFRREYEILEPKHRSRTPQNFPLVRYSDVLLMFAEADNEVNGAPTQDALDAINKVRRRGYGKDSNTPDSSIDITISDYNDFKEFIYDERSRELAYECLRKSDLVRWGVFYTKMKKCLTDAIAAPNFSDKDHAVSTFTNVGERDVVWPIPSYEIGLNPNLTQNPGW</sequence>
<evidence type="ECO:0000256" key="1">
    <source>
        <dbReference type="ARBA" id="ARBA00004442"/>
    </source>
</evidence>
<dbReference type="Gene3D" id="1.25.40.390">
    <property type="match status" value="1"/>
</dbReference>
<evidence type="ECO:0000313" key="7">
    <source>
        <dbReference type="EMBL" id="MPL85337.1"/>
    </source>
</evidence>
<evidence type="ECO:0000256" key="2">
    <source>
        <dbReference type="ARBA" id="ARBA00022729"/>
    </source>
</evidence>
<evidence type="ECO:0000259" key="6">
    <source>
        <dbReference type="Pfam" id="PF14322"/>
    </source>
</evidence>
<gene>
    <name evidence="7" type="ORF">SDC9_31305</name>
</gene>
<dbReference type="InterPro" id="IPR033985">
    <property type="entry name" value="SusD-like_N"/>
</dbReference>
<evidence type="ECO:0008006" key="8">
    <source>
        <dbReference type="Google" id="ProtNLM"/>
    </source>
</evidence>
<feature type="domain" description="SusD-like N-terminal" evidence="6">
    <location>
        <begin position="21"/>
        <end position="223"/>
    </location>
</feature>
<organism evidence="7">
    <name type="scientific">bioreactor metagenome</name>
    <dbReference type="NCBI Taxonomy" id="1076179"/>
    <lineage>
        <taxon>unclassified sequences</taxon>
        <taxon>metagenomes</taxon>
        <taxon>ecological metagenomes</taxon>
    </lineage>
</organism>
<evidence type="ECO:0000256" key="4">
    <source>
        <dbReference type="ARBA" id="ARBA00023237"/>
    </source>
</evidence>
<reference evidence="7" key="1">
    <citation type="submission" date="2019-08" db="EMBL/GenBank/DDBJ databases">
        <authorList>
            <person name="Kucharzyk K."/>
            <person name="Murdoch R.W."/>
            <person name="Higgins S."/>
            <person name="Loffler F."/>
        </authorList>
    </citation>
    <scope>NUCLEOTIDE SEQUENCE</scope>
</reference>
<accession>A0A644V281</accession>
<feature type="domain" description="RagB/SusD" evidence="5">
    <location>
        <begin position="336"/>
        <end position="531"/>
    </location>
</feature>
<comment type="subcellular location">
    <subcellularLocation>
        <location evidence="1">Cell outer membrane</location>
    </subcellularLocation>
</comment>
<dbReference type="InterPro" id="IPR012944">
    <property type="entry name" value="SusD_RagB_dom"/>
</dbReference>
<dbReference type="EMBL" id="VSSQ01000204">
    <property type="protein sequence ID" value="MPL85337.1"/>
    <property type="molecule type" value="Genomic_DNA"/>
</dbReference>
<keyword evidence="4" id="KW-0998">Cell outer membrane</keyword>
<dbReference type="InterPro" id="IPR011990">
    <property type="entry name" value="TPR-like_helical_dom_sf"/>
</dbReference>